<keyword evidence="3" id="KW-0378">Hydrolase</keyword>
<dbReference type="PANTHER" id="PTHR30471:SF3">
    <property type="entry name" value="UPF0758 PROTEIN YEES-RELATED"/>
    <property type="match status" value="1"/>
</dbReference>
<dbReference type="Pfam" id="PF20582">
    <property type="entry name" value="UPF0758_N"/>
    <property type="match status" value="1"/>
</dbReference>
<dbReference type="InterPro" id="IPR020891">
    <property type="entry name" value="UPF0758_CS"/>
</dbReference>
<accession>A0A7G9YSG9</accession>
<protein>
    <recommendedName>
        <fullName evidence="7">MPN domain-containing protein</fullName>
    </recommendedName>
</protein>
<dbReference type="Pfam" id="PF04002">
    <property type="entry name" value="RadC"/>
    <property type="match status" value="1"/>
</dbReference>
<keyword evidence="1" id="KW-0645">Protease</keyword>
<dbReference type="EMBL" id="MT631456">
    <property type="protein sequence ID" value="QNO50953.1"/>
    <property type="molecule type" value="Genomic_DNA"/>
</dbReference>
<proteinExistence type="inferred from homology"/>
<evidence type="ECO:0000256" key="2">
    <source>
        <dbReference type="ARBA" id="ARBA00022723"/>
    </source>
</evidence>
<dbReference type="PANTHER" id="PTHR30471">
    <property type="entry name" value="DNA REPAIR PROTEIN RADC"/>
    <property type="match status" value="1"/>
</dbReference>
<feature type="domain" description="MPN" evidence="7">
    <location>
        <begin position="188"/>
        <end position="310"/>
    </location>
</feature>
<dbReference type="Gene3D" id="1.10.150.20">
    <property type="entry name" value="5' to 3' exonuclease, C-terminal subdomain"/>
    <property type="match status" value="1"/>
</dbReference>
<dbReference type="InterPro" id="IPR037518">
    <property type="entry name" value="MPN"/>
</dbReference>
<dbReference type="GO" id="GO:0046872">
    <property type="term" value="F:metal ion binding"/>
    <property type="evidence" value="ECO:0007669"/>
    <property type="project" value="UniProtKB-KW"/>
</dbReference>
<evidence type="ECO:0000313" key="8">
    <source>
        <dbReference type="EMBL" id="QNO50953.1"/>
    </source>
</evidence>
<dbReference type="InterPro" id="IPR001405">
    <property type="entry name" value="UPF0758"/>
</dbReference>
<dbReference type="GO" id="GO:0008237">
    <property type="term" value="F:metallopeptidase activity"/>
    <property type="evidence" value="ECO:0007669"/>
    <property type="project" value="UniProtKB-KW"/>
</dbReference>
<organism evidence="8">
    <name type="scientific">Candidatus Methanophagaceae archaeon ANME-1 ERB6</name>
    <dbReference type="NCBI Taxonomy" id="2759912"/>
    <lineage>
        <taxon>Archaea</taxon>
        <taxon>Methanobacteriati</taxon>
        <taxon>Methanobacteriota</taxon>
        <taxon>Stenosarchaea group</taxon>
        <taxon>Methanomicrobia</taxon>
        <taxon>Candidatus Methanophagales</taxon>
        <taxon>Candidatus Methanophagaceae</taxon>
    </lineage>
</organism>
<evidence type="ECO:0000256" key="1">
    <source>
        <dbReference type="ARBA" id="ARBA00022670"/>
    </source>
</evidence>
<evidence type="ECO:0000259" key="7">
    <source>
        <dbReference type="PROSITE" id="PS50249"/>
    </source>
</evidence>
<comment type="similarity">
    <text evidence="6">Belongs to the UPF0758 family.</text>
</comment>
<evidence type="ECO:0000256" key="3">
    <source>
        <dbReference type="ARBA" id="ARBA00022801"/>
    </source>
</evidence>
<dbReference type="CDD" id="cd08071">
    <property type="entry name" value="MPN_DUF2466"/>
    <property type="match status" value="1"/>
</dbReference>
<evidence type="ECO:0000256" key="6">
    <source>
        <dbReference type="RuleBase" id="RU003797"/>
    </source>
</evidence>
<dbReference type="PROSITE" id="PS01302">
    <property type="entry name" value="UPF0758"/>
    <property type="match status" value="1"/>
</dbReference>
<dbReference type="NCBIfam" id="NF000642">
    <property type="entry name" value="PRK00024.1"/>
    <property type="match status" value="1"/>
</dbReference>
<dbReference type="GO" id="GO:0006508">
    <property type="term" value="P:proteolysis"/>
    <property type="evidence" value="ECO:0007669"/>
    <property type="project" value="UniProtKB-KW"/>
</dbReference>
<dbReference type="AlphaFoldDB" id="A0A7G9YSG9"/>
<dbReference type="PROSITE" id="PS50249">
    <property type="entry name" value="MPN"/>
    <property type="match status" value="1"/>
</dbReference>
<dbReference type="NCBIfam" id="TIGR00608">
    <property type="entry name" value="radc"/>
    <property type="match status" value="1"/>
</dbReference>
<gene>
    <name evidence="8" type="ORF">BBGANOMO_00027</name>
</gene>
<reference evidence="8" key="1">
    <citation type="submission" date="2020-06" db="EMBL/GenBank/DDBJ databases">
        <title>Unique genomic features of the anaerobic methanotrophic archaea.</title>
        <authorList>
            <person name="Chadwick G.L."/>
            <person name="Skennerton C.T."/>
            <person name="Laso-Perez R."/>
            <person name="Leu A.O."/>
            <person name="Speth D.R."/>
            <person name="Yu H."/>
            <person name="Morgan-Lang C."/>
            <person name="Hatzenpichler R."/>
            <person name="Goudeau D."/>
            <person name="Malmstrom R."/>
            <person name="Brazelton W.J."/>
            <person name="Woyke T."/>
            <person name="Hallam S.J."/>
            <person name="Tyson G.W."/>
            <person name="Wegener G."/>
            <person name="Boetius A."/>
            <person name="Orphan V."/>
        </authorList>
    </citation>
    <scope>NUCLEOTIDE SEQUENCE</scope>
</reference>
<evidence type="ECO:0000256" key="5">
    <source>
        <dbReference type="ARBA" id="ARBA00023049"/>
    </source>
</evidence>
<sequence length="325" mass="37179">MKIIPEKIKDIERLQKYERIFQRLLKNEIFSKQDIWGCGEAKGLIGKIINILLDEGSVVQQEKGTFQWMPSSMDVYKQEWITSVRPSHQLKRLRKEERPREKLLYGSSKPTTAELLAIFLRSGIQGKSAIIIANDLLTQFGGVKGIFEADKEKLIEMQGIGEAKVAQIKAVHALAEEYLKEKMKSVSKVRKSKEVFDYLYLTMRDLKNETFKVMFLDSANQIIDAENLFEGTLNTSSVYPREIVKNAIRKNAASLIFVHNHPSGDPTPSESDKAITEDLVYACNLVQIKVLDHIIIGDNRYFSFADEGLIEEYNKNFVSIKERRG</sequence>
<keyword evidence="5" id="KW-0482">Metalloprotease</keyword>
<dbReference type="Gene3D" id="3.40.140.10">
    <property type="entry name" value="Cytidine Deaminase, domain 2"/>
    <property type="match status" value="1"/>
</dbReference>
<name>A0A7G9YSG9_9EURY</name>
<dbReference type="InterPro" id="IPR046778">
    <property type="entry name" value="UPF0758_N"/>
</dbReference>
<keyword evidence="2" id="KW-0479">Metal-binding</keyword>
<dbReference type="SUPFAM" id="SSF47781">
    <property type="entry name" value="RuvA domain 2-like"/>
    <property type="match status" value="1"/>
</dbReference>
<dbReference type="InterPro" id="IPR025657">
    <property type="entry name" value="RadC_JAB"/>
</dbReference>
<evidence type="ECO:0000256" key="4">
    <source>
        <dbReference type="ARBA" id="ARBA00022833"/>
    </source>
</evidence>
<keyword evidence="4" id="KW-0862">Zinc</keyword>
<dbReference type="InterPro" id="IPR010994">
    <property type="entry name" value="RuvA_2-like"/>
</dbReference>